<dbReference type="GO" id="GO:0022857">
    <property type="term" value="F:transmembrane transporter activity"/>
    <property type="evidence" value="ECO:0007669"/>
    <property type="project" value="InterPro"/>
</dbReference>
<dbReference type="PANTHER" id="PTHR11119">
    <property type="entry name" value="XANTHINE-URACIL / VITAMIN C PERMEASE FAMILY MEMBER"/>
    <property type="match status" value="1"/>
</dbReference>
<dbReference type="GO" id="GO:0016020">
    <property type="term" value="C:membrane"/>
    <property type="evidence" value="ECO:0007669"/>
    <property type="project" value="UniProtKB-SubCell"/>
</dbReference>
<feature type="transmembrane region" description="Helical" evidence="6">
    <location>
        <begin position="74"/>
        <end position="94"/>
    </location>
</feature>
<feature type="transmembrane region" description="Helical" evidence="6">
    <location>
        <begin position="314"/>
        <end position="333"/>
    </location>
</feature>
<keyword evidence="8" id="KW-1185">Reference proteome</keyword>
<sequence>MRINSRVGFIKINDFWDLKKSDAIHNGNPTSFRDLCWLVFFINGPQSSDRLLNTWISDIGPEKKVLPTSNAVRFIKYLIAICTSWLFCVALTLFNLTPEGSAARVDKNISIAVIRESSWLEVPYPGKFGPPQFNTGLFLLFLLSAMTSVFESVGDYHAAARVSEERPPPSHAINRGILAEGFGSLISGLLGPGVGMTTHTENIGVIGVTRVASRWTMVVAGLLLIVLGLITKVGALLSTIPDPLVGGVLASSMAMVVGVAVSNLQIVDMSLSRNMGIFGFSMMIGMIVPSYFTRLPVNSGWMWFDQTLNVLLKMPMFVGALCACILDNSVGGATREQRGLRARGEIYEGALHECTYSYPKWAMDILHKIPLVKHLPCTPKEKKSTNRINIQTNQEEIRM</sequence>
<protein>
    <recommendedName>
        <fullName evidence="9">Solute carrier family 23 member 1</fullName>
    </recommendedName>
</protein>
<reference evidence="7" key="1">
    <citation type="submission" date="2022-11" db="EMBL/GenBank/DDBJ databases">
        <authorList>
            <person name="Kikuchi T."/>
        </authorList>
    </citation>
    <scope>NUCLEOTIDE SEQUENCE</scope>
    <source>
        <strain evidence="7">PS1010</strain>
    </source>
</reference>
<comment type="subcellular location">
    <subcellularLocation>
        <location evidence="1">Membrane</location>
        <topology evidence="1">Multi-pass membrane protein</topology>
    </subcellularLocation>
</comment>
<evidence type="ECO:0000256" key="3">
    <source>
        <dbReference type="ARBA" id="ARBA00022692"/>
    </source>
</evidence>
<dbReference type="OrthoDB" id="1641903at2759"/>
<comment type="similarity">
    <text evidence="2">Belongs to the nucleobase:cation symporter-2 (NCS2) (TC 2.A.40) family.</text>
</comment>
<dbReference type="EMBL" id="CANHGI010000005">
    <property type="protein sequence ID" value="CAI5450657.1"/>
    <property type="molecule type" value="Genomic_DNA"/>
</dbReference>
<feature type="transmembrane region" description="Helical" evidence="6">
    <location>
        <begin position="276"/>
        <end position="294"/>
    </location>
</feature>
<feature type="transmembrane region" description="Helical" evidence="6">
    <location>
        <begin position="215"/>
        <end position="238"/>
    </location>
</feature>
<evidence type="ECO:0000256" key="5">
    <source>
        <dbReference type="ARBA" id="ARBA00023136"/>
    </source>
</evidence>
<name>A0A9P1N7H4_9PELO</name>
<evidence type="ECO:0008006" key="9">
    <source>
        <dbReference type="Google" id="ProtNLM"/>
    </source>
</evidence>
<evidence type="ECO:0000256" key="6">
    <source>
        <dbReference type="SAM" id="Phobius"/>
    </source>
</evidence>
<dbReference type="InterPro" id="IPR006043">
    <property type="entry name" value="NCS2"/>
</dbReference>
<evidence type="ECO:0000256" key="1">
    <source>
        <dbReference type="ARBA" id="ARBA00004141"/>
    </source>
</evidence>
<proteinExistence type="inferred from homology"/>
<accession>A0A9P1N7H4</accession>
<feature type="transmembrane region" description="Helical" evidence="6">
    <location>
        <begin position="244"/>
        <end position="264"/>
    </location>
</feature>
<evidence type="ECO:0000256" key="2">
    <source>
        <dbReference type="ARBA" id="ARBA00008821"/>
    </source>
</evidence>
<dbReference type="AlphaFoldDB" id="A0A9P1N7H4"/>
<dbReference type="Proteomes" id="UP001152747">
    <property type="component" value="Unassembled WGS sequence"/>
</dbReference>
<gene>
    <name evidence="7" type="ORF">CAMP_LOCUS13294</name>
</gene>
<evidence type="ECO:0000313" key="8">
    <source>
        <dbReference type="Proteomes" id="UP001152747"/>
    </source>
</evidence>
<feature type="transmembrane region" description="Helical" evidence="6">
    <location>
        <begin position="133"/>
        <end position="153"/>
    </location>
</feature>
<evidence type="ECO:0000256" key="4">
    <source>
        <dbReference type="ARBA" id="ARBA00022989"/>
    </source>
</evidence>
<comment type="caution">
    <text evidence="7">The sequence shown here is derived from an EMBL/GenBank/DDBJ whole genome shotgun (WGS) entry which is preliminary data.</text>
</comment>
<keyword evidence="5 6" id="KW-0472">Membrane</keyword>
<keyword evidence="4 6" id="KW-1133">Transmembrane helix</keyword>
<evidence type="ECO:0000313" key="7">
    <source>
        <dbReference type="EMBL" id="CAI5450657.1"/>
    </source>
</evidence>
<keyword evidence="3 6" id="KW-0812">Transmembrane</keyword>
<dbReference type="Pfam" id="PF00860">
    <property type="entry name" value="Xan_ur_permease"/>
    <property type="match status" value="1"/>
</dbReference>
<organism evidence="7 8">
    <name type="scientific">Caenorhabditis angaria</name>
    <dbReference type="NCBI Taxonomy" id="860376"/>
    <lineage>
        <taxon>Eukaryota</taxon>
        <taxon>Metazoa</taxon>
        <taxon>Ecdysozoa</taxon>
        <taxon>Nematoda</taxon>
        <taxon>Chromadorea</taxon>
        <taxon>Rhabditida</taxon>
        <taxon>Rhabditina</taxon>
        <taxon>Rhabditomorpha</taxon>
        <taxon>Rhabditoidea</taxon>
        <taxon>Rhabditidae</taxon>
        <taxon>Peloderinae</taxon>
        <taxon>Caenorhabditis</taxon>
    </lineage>
</organism>